<keyword evidence="5 12" id="KW-0378">Hydrolase</keyword>
<organism evidence="15 16">
    <name type="scientific">Niveomyces insectorum RCEF 264</name>
    <dbReference type="NCBI Taxonomy" id="1081102"/>
    <lineage>
        <taxon>Eukaryota</taxon>
        <taxon>Fungi</taxon>
        <taxon>Dikarya</taxon>
        <taxon>Ascomycota</taxon>
        <taxon>Pezizomycotina</taxon>
        <taxon>Sordariomycetes</taxon>
        <taxon>Hypocreomycetidae</taxon>
        <taxon>Hypocreales</taxon>
        <taxon>Cordycipitaceae</taxon>
        <taxon>Niveomyces</taxon>
    </lineage>
</organism>
<evidence type="ECO:0000256" key="7">
    <source>
        <dbReference type="ARBA" id="ARBA00022912"/>
    </source>
</evidence>
<dbReference type="PANTHER" id="PTHR14732">
    <property type="entry name" value="RNA POLYMERASE II SUBUNIT B1 CTD PHOSPHATASE RPAP2-RELATED"/>
    <property type="match status" value="1"/>
</dbReference>
<dbReference type="GO" id="GO:0005737">
    <property type="term" value="C:cytoplasm"/>
    <property type="evidence" value="ECO:0007669"/>
    <property type="project" value="TreeGrafter"/>
</dbReference>
<comment type="subcellular location">
    <subcellularLocation>
        <location evidence="1 12">Nucleus</location>
    </subcellularLocation>
</comment>
<evidence type="ECO:0000313" key="16">
    <source>
        <dbReference type="Proteomes" id="UP000076874"/>
    </source>
</evidence>
<comment type="function">
    <text evidence="12">Putative RNA polymerase II subunit B1 C-terminal domain (CTD) phosphatase involved in RNA polymerase II transcription regulation.</text>
</comment>
<evidence type="ECO:0000256" key="4">
    <source>
        <dbReference type="ARBA" id="ARBA00022771"/>
    </source>
</evidence>
<evidence type="ECO:0000259" key="14">
    <source>
        <dbReference type="PROSITE" id="PS51479"/>
    </source>
</evidence>
<gene>
    <name evidence="15" type="ORF">SPI_07402</name>
</gene>
<evidence type="ECO:0000256" key="3">
    <source>
        <dbReference type="ARBA" id="ARBA00022723"/>
    </source>
</evidence>
<comment type="catalytic activity">
    <reaction evidence="10 12">
        <text>O-phospho-L-threonyl-[protein] + H2O = L-threonyl-[protein] + phosphate</text>
        <dbReference type="Rhea" id="RHEA:47004"/>
        <dbReference type="Rhea" id="RHEA-COMP:11060"/>
        <dbReference type="Rhea" id="RHEA-COMP:11605"/>
        <dbReference type="ChEBI" id="CHEBI:15377"/>
        <dbReference type="ChEBI" id="CHEBI:30013"/>
        <dbReference type="ChEBI" id="CHEBI:43474"/>
        <dbReference type="ChEBI" id="CHEBI:61977"/>
        <dbReference type="EC" id="3.1.3.16"/>
    </reaction>
</comment>
<reference evidence="15 16" key="1">
    <citation type="journal article" date="2016" name="Genome Biol. Evol.">
        <title>Divergent and convergent evolution of fungal pathogenicity.</title>
        <authorList>
            <person name="Shang Y."/>
            <person name="Xiao G."/>
            <person name="Zheng P."/>
            <person name="Cen K."/>
            <person name="Zhan S."/>
            <person name="Wang C."/>
        </authorList>
    </citation>
    <scope>NUCLEOTIDE SEQUENCE [LARGE SCALE GENOMIC DNA]</scope>
    <source>
        <strain evidence="15 16">RCEF 264</strain>
    </source>
</reference>
<dbReference type="InterPro" id="IPR007308">
    <property type="entry name" value="Rtr1/RPAP2_dom"/>
</dbReference>
<dbReference type="GO" id="GO:0008420">
    <property type="term" value="F:RNA polymerase II CTD heptapeptide repeat phosphatase activity"/>
    <property type="evidence" value="ECO:0007669"/>
    <property type="project" value="UniProtKB-UniRule"/>
</dbReference>
<evidence type="ECO:0000256" key="2">
    <source>
        <dbReference type="ARBA" id="ARBA00005676"/>
    </source>
</evidence>
<feature type="domain" description="RTR1-type" evidence="14">
    <location>
        <begin position="112"/>
        <end position="196"/>
    </location>
</feature>
<dbReference type="AlphaFoldDB" id="A0A167PTW3"/>
<evidence type="ECO:0000256" key="6">
    <source>
        <dbReference type="ARBA" id="ARBA00022833"/>
    </source>
</evidence>
<evidence type="ECO:0000256" key="12">
    <source>
        <dbReference type="RuleBase" id="RU367080"/>
    </source>
</evidence>
<dbReference type="GO" id="GO:0005634">
    <property type="term" value="C:nucleus"/>
    <property type="evidence" value="ECO:0007669"/>
    <property type="project" value="UniProtKB-SubCell"/>
</dbReference>
<keyword evidence="16" id="KW-1185">Reference proteome</keyword>
<dbReference type="PROSITE" id="PS51479">
    <property type="entry name" value="ZF_RTR1"/>
    <property type="match status" value="1"/>
</dbReference>
<keyword evidence="3 12" id="KW-0479">Metal-binding</keyword>
<dbReference type="Proteomes" id="UP000076874">
    <property type="component" value="Unassembled WGS sequence"/>
</dbReference>
<comment type="catalytic activity">
    <reaction evidence="9 12">
        <text>O-phospho-L-seryl-[protein] + H2O = L-seryl-[protein] + phosphate</text>
        <dbReference type="Rhea" id="RHEA:20629"/>
        <dbReference type="Rhea" id="RHEA-COMP:9863"/>
        <dbReference type="Rhea" id="RHEA-COMP:11604"/>
        <dbReference type="ChEBI" id="CHEBI:15377"/>
        <dbReference type="ChEBI" id="CHEBI:29999"/>
        <dbReference type="ChEBI" id="CHEBI:43474"/>
        <dbReference type="ChEBI" id="CHEBI:83421"/>
        <dbReference type="EC" id="3.1.3.16"/>
    </reaction>
</comment>
<keyword evidence="4 12" id="KW-0863">Zinc-finger</keyword>
<dbReference type="GO" id="GO:0008270">
    <property type="term" value="F:zinc ion binding"/>
    <property type="evidence" value="ECO:0007669"/>
    <property type="project" value="UniProtKB-KW"/>
</dbReference>
<evidence type="ECO:0000313" key="15">
    <source>
        <dbReference type="EMBL" id="OAA57021.1"/>
    </source>
</evidence>
<comment type="caution">
    <text evidence="15">The sequence shown here is derived from an EMBL/GenBank/DDBJ whole genome shotgun (WGS) entry which is preliminary data.</text>
</comment>
<name>A0A167PTW3_9HYPO</name>
<accession>A0A167PTW3</accession>
<dbReference type="PANTHER" id="PTHR14732:SF0">
    <property type="entry name" value="RNA POLYMERASE II SUBUNIT B1 CTD PHOSPHATASE RPAP2-RELATED"/>
    <property type="match status" value="1"/>
</dbReference>
<evidence type="ECO:0000256" key="13">
    <source>
        <dbReference type="SAM" id="MobiDB-lite"/>
    </source>
</evidence>
<comment type="similarity">
    <text evidence="2 11 12">Belongs to the RPAP2 family.</text>
</comment>
<dbReference type="InterPro" id="IPR038534">
    <property type="entry name" value="Rtr1/RPAP2_sf"/>
</dbReference>
<evidence type="ECO:0000256" key="1">
    <source>
        <dbReference type="ARBA" id="ARBA00004123"/>
    </source>
</evidence>
<proteinExistence type="inferred from homology"/>
<dbReference type="GO" id="GO:0043175">
    <property type="term" value="F:RNA polymerase core enzyme binding"/>
    <property type="evidence" value="ECO:0007669"/>
    <property type="project" value="UniProtKB-UniRule"/>
</dbReference>
<keyword evidence="8 12" id="KW-0539">Nucleus</keyword>
<feature type="region of interest" description="Disordered" evidence="13">
    <location>
        <begin position="1"/>
        <end position="33"/>
    </location>
</feature>
<dbReference type="Gene3D" id="1.25.40.820">
    <property type="match status" value="1"/>
</dbReference>
<dbReference type="InterPro" id="IPR039693">
    <property type="entry name" value="Rtr1/RPAP2"/>
</dbReference>
<keyword evidence="7 12" id="KW-0904">Protein phosphatase</keyword>
<evidence type="ECO:0000256" key="10">
    <source>
        <dbReference type="ARBA" id="ARBA00048336"/>
    </source>
</evidence>
<dbReference type="STRING" id="1081102.A0A167PTW3"/>
<dbReference type="EMBL" id="AZHD01000015">
    <property type="protein sequence ID" value="OAA57021.1"/>
    <property type="molecule type" value="Genomic_DNA"/>
</dbReference>
<dbReference type="OrthoDB" id="2590500at2759"/>
<dbReference type="Pfam" id="PF04181">
    <property type="entry name" value="RPAP2_Rtr1"/>
    <property type="match status" value="1"/>
</dbReference>
<evidence type="ECO:0000256" key="5">
    <source>
        <dbReference type="ARBA" id="ARBA00022801"/>
    </source>
</evidence>
<protein>
    <recommendedName>
        <fullName evidence="12">RNA polymerase II subunit B1 CTD phosphatase RPAP2 homolog</fullName>
        <ecNumber evidence="12">3.1.3.16</ecNumber>
    </recommendedName>
</protein>
<evidence type="ECO:0000256" key="8">
    <source>
        <dbReference type="ARBA" id="ARBA00023242"/>
    </source>
</evidence>
<evidence type="ECO:0000256" key="9">
    <source>
        <dbReference type="ARBA" id="ARBA00047761"/>
    </source>
</evidence>
<evidence type="ECO:0000256" key="11">
    <source>
        <dbReference type="PROSITE-ProRule" id="PRU00812"/>
    </source>
</evidence>
<dbReference type="EC" id="3.1.3.16" evidence="12"/>
<keyword evidence="6 12" id="KW-0862">Zinc</keyword>
<sequence length="352" mass="37670">MATERPLKSILKKPAAVPAYNSGGDDNDDDDENVAAAVFGTSSRLGAGRRQQRSAKDNAEIARKHALVIQQRKDLEVTIFAAIERLTEFPLVRGPTYSAARPAASDAAAFAQLVRIFQPGDYDDLVEERNTCGLCGYSLCANPRQTFAAGGAWKLVPAAGGLVRKSELEKWCSRACARRALYVKVQLNETAAWERVGIPDIQVELLPEEAENKDNTAAVTAAAVAAATDKSTTTAASSGPPEQLARDMTRLKISEERKQLQNAQTLALERGEASASGGIGAGAAVEDGQPTRILPPTDSTLVDVRIVEKTVTTAPAVPKLDSGIGKDQNTVSGSDTHMWIEGYRSKYESTMR</sequence>